<sequence>MPYITPKNFRKSNDIVYRCFMQDIFINRDEPDVSTAFVKSL</sequence>
<organism evidence="1 2">
    <name type="scientific">Treponema vincentii ATCC 35580</name>
    <dbReference type="NCBI Taxonomy" id="596324"/>
    <lineage>
        <taxon>Bacteria</taxon>
        <taxon>Pseudomonadati</taxon>
        <taxon>Spirochaetota</taxon>
        <taxon>Spirochaetia</taxon>
        <taxon>Spirochaetales</taxon>
        <taxon>Treponemataceae</taxon>
        <taxon>Treponema</taxon>
    </lineage>
</organism>
<evidence type="ECO:0000313" key="2">
    <source>
        <dbReference type="Proteomes" id="UP000004509"/>
    </source>
</evidence>
<accession>C8PPD3</accession>
<gene>
    <name evidence="1" type="ORF">TREVI0001_1876</name>
</gene>
<comment type="caution">
    <text evidence="1">The sequence shown here is derived from an EMBL/GenBank/DDBJ whole genome shotgun (WGS) entry which is preliminary data.</text>
</comment>
<dbReference type="AlphaFoldDB" id="C8PPD3"/>
<dbReference type="Proteomes" id="UP000004509">
    <property type="component" value="Unassembled WGS sequence"/>
</dbReference>
<dbReference type="EMBL" id="ACYH01000027">
    <property type="protein sequence ID" value="EEV20705.1"/>
    <property type="molecule type" value="Genomic_DNA"/>
</dbReference>
<dbReference type="STRING" id="596324.TREVI0001_1876"/>
<proteinExistence type="predicted"/>
<evidence type="ECO:0000313" key="1">
    <source>
        <dbReference type="EMBL" id="EEV20705.1"/>
    </source>
</evidence>
<name>C8PPD3_9SPIR</name>
<protein>
    <submittedName>
        <fullName evidence="1">Uncharacterized protein</fullName>
    </submittedName>
</protein>
<reference evidence="1 2" key="1">
    <citation type="submission" date="2009-07" db="EMBL/GenBank/DDBJ databases">
        <authorList>
            <person name="Madupu R."/>
            <person name="Sebastian Y."/>
            <person name="Durkin A.S."/>
            <person name="Torralba M."/>
            <person name="Methe B."/>
            <person name="Sutton G.G."/>
            <person name="Strausberg R.L."/>
            <person name="Nelson K.E."/>
        </authorList>
    </citation>
    <scope>NUCLEOTIDE SEQUENCE [LARGE SCALE GENOMIC DNA]</scope>
    <source>
        <strain evidence="1 2">ATCC 35580</strain>
    </source>
</reference>